<dbReference type="Proteomes" id="UP000320160">
    <property type="component" value="Unassembled WGS sequence"/>
</dbReference>
<dbReference type="Pfam" id="PF03135">
    <property type="entry name" value="CagE_TrbE_VirB"/>
    <property type="match status" value="1"/>
</dbReference>
<accession>A0A553WAW0</accession>
<dbReference type="InterPro" id="IPR043964">
    <property type="entry name" value="P-loop_TraG"/>
</dbReference>
<dbReference type="RefSeq" id="WP_143777036.1">
    <property type="nucleotide sequence ID" value="NZ_VKKU01000002.1"/>
</dbReference>
<comment type="similarity">
    <text evidence="1">Belongs to the TrbE/VirB4 family.</text>
</comment>
<dbReference type="GO" id="GO:0005524">
    <property type="term" value="F:ATP binding"/>
    <property type="evidence" value="ECO:0007669"/>
    <property type="project" value="UniProtKB-KW"/>
</dbReference>
<keyword evidence="2" id="KW-0547">Nucleotide-binding</keyword>
<dbReference type="SUPFAM" id="SSF52540">
    <property type="entry name" value="P-loop containing nucleoside triphosphate hydrolases"/>
    <property type="match status" value="1"/>
</dbReference>
<organism evidence="8 9">
    <name type="scientific">Sphingorhabdus contaminans</name>
    <dbReference type="NCBI Taxonomy" id="1343899"/>
    <lineage>
        <taxon>Bacteria</taxon>
        <taxon>Pseudomonadati</taxon>
        <taxon>Pseudomonadota</taxon>
        <taxon>Alphaproteobacteria</taxon>
        <taxon>Sphingomonadales</taxon>
        <taxon>Sphingomonadaceae</taxon>
        <taxon>Sphingorhabdus</taxon>
    </lineage>
</organism>
<sequence>MMAWRGPAAWGKYEQRAGDRLPYRRHVDDVTLQLRDGSLMRVLHLNGLPFETEDADHLNHTQAVRETILRSTLDSRFIVYHHVIRRRVSAEMPSQYTGAFSAHLQEKWSARLAKRTLFANELFLTVLRRPPRGKVGLLERMRRRFNRNHFDAIFQEELRDLDSAVIGLSAALQQYGVRDLGCYEGDGGTCSELLEFLAALYNGEMRAVLKPDDDVDLGNHIPYKRVSFGLDTIEYRGAGGSEFAAMISVKDYPGETRVGILDDVLRLPHEFALTESFAPVDRQVAKERIDLSLRRLKATDEDVAGERREMLAAKDQLIGGQIGFGMHHLSLSVRADDITSLDKAAAKAVAALADFGSIGVREDVNLEPAFWAQFPGNEMYIARGSMISTINAASFISMHGFPMGQPKGNHWGDAITIFETTSATPYFFNFHEGDLGHFSIIGPSGSGKTVVMNFLTAQAQKLEPRTILFDKDRGAEIFLRSLGGNYVELRPGIPTGFNPLRLPDSPVNRAFLRDWLACLLAPEQGGMSPADETLIASAVDASYEQGEHLRTLRHLGELLGGTKRPEEGDLQSRLRPWLDRSDRGWVFDNDADGLDLTNRIIGFDMTALLDQPAIRTAVMMYLFHRVDERLDGSPAMIMIDEGWKVLDDPVFAARLRDWLKTLRKRNAIVGFGTQSARDALDSKVSSAIVEQTATQIFMPNSRAKAEDYCGGFGLSDHELSLVRTLPVHSRCFLIRKPNHSVVVRLDLGQMPDILTILSGRESSVRALDSLRESYGDKPEKWYEHLTKTPWPGDPNILLDLSEFAQ</sequence>
<keyword evidence="3" id="KW-0067">ATP-binding</keyword>
<gene>
    <name evidence="8" type="ORF">FOM92_11655</name>
</gene>
<evidence type="ECO:0000256" key="3">
    <source>
        <dbReference type="ARBA" id="ARBA00022840"/>
    </source>
</evidence>
<comment type="caution">
    <text evidence="8">The sequence shown here is derived from an EMBL/GenBank/DDBJ whole genome shotgun (WGS) entry which is preliminary data.</text>
</comment>
<dbReference type="NCBIfam" id="TIGR00929">
    <property type="entry name" value="VirB4_CagE"/>
    <property type="match status" value="1"/>
</dbReference>
<evidence type="ECO:0000313" key="8">
    <source>
        <dbReference type="EMBL" id="TSB01816.1"/>
    </source>
</evidence>
<keyword evidence="4" id="KW-0843">Virulence</keyword>
<evidence type="ECO:0000256" key="1">
    <source>
        <dbReference type="ARBA" id="ARBA00006512"/>
    </source>
</evidence>
<dbReference type="InterPro" id="IPR004346">
    <property type="entry name" value="CagE_TrbE_VirB"/>
</dbReference>
<dbReference type="PANTHER" id="PTHR30121">
    <property type="entry name" value="UNCHARACTERIZED PROTEIN YJGR-RELATED"/>
    <property type="match status" value="1"/>
</dbReference>
<dbReference type="OrthoDB" id="9816422at2"/>
<feature type="domain" description="CagE TrbE VirB component of type IV transporter system central" evidence="6">
    <location>
        <begin position="180"/>
        <end position="383"/>
    </location>
</feature>
<dbReference type="InterPro" id="IPR018145">
    <property type="entry name" value="CagE_TrbE_VirB_cntrl_dom"/>
</dbReference>
<evidence type="ECO:0000256" key="4">
    <source>
        <dbReference type="ARBA" id="ARBA00023026"/>
    </source>
</evidence>
<dbReference type="Pfam" id="PF19044">
    <property type="entry name" value="P-loop_TraG"/>
    <property type="match status" value="1"/>
</dbReference>
<evidence type="ECO:0000256" key="5">
    <source>
        <dbReference type="ARBA" id="ARBA00023635"/>
    </source>
</evidence>
<evidence type="ECO:0000256" key="2">
    <source>
        <dbReference type="ARBA" id="ARBA00022741"/>
    </source>
</evidence>
<evidence type="ECO:0000313" key="9">
    <source>
        <dbReference type="Proteomes" id="UP000320160"/>
    </source>
</evidence>
<reference evidence="8 9" key="1">
    <citation type="submission" date="2019-07" db="EMBL/GenBank/DDBJ databases">
        <authorList>
            <person name="Park M."/>
        </authorList>
    </citation>
    <scope>NUCLEOTIDE SEQUENCE [LARGE SCALE GENOMIC DNA]</scope>
    <source>
        <strain evidence="8 9">KCTC32445</strain>
    </source>
</reference>
<dbReference type="InterPro" id="IPR027417">
    <property type="entry name" value="P-loop_NTPase"/>
</dbReference>
<evidence type="ECO:0000259" key="7">
    <source>
        <dbReference type="Pfam" id="PF19044"/>
    </source>
</evidence>
<keyword evidence="9" id="KW-1185">Reference proteome</keyword>
<dbReference type="Gene3D" id="3.40.50.300">
    <property type="entry name" value="P-loop containing nucleotide triphosphate hydrolases"/>
    <property type="match status" value="2"/>
</dbReference>
<feature type="domain" description="TraG P-loop" evidence="7">
    <location>
        <begin position="589"/>
        <end position="722"/>
    </location>
</feature>
<proteinExistence type="inferred from homology"/>
<dbReference type="AlphaFoldDB" id="A0A553WAW0"/>
<protein>
    <recommendedName>
        <fullName evidence="5">Type IV secretion system protein virB4</fullName>
    </recommendedName>
</protein>
<evidence type="ECO:0000259" key="6">
    <source>
        <dbReference type="Pfam" id="PF03135"/>
    </source>
</evidence>
<dbReference type="InterPro" id="IPR051162">
    <property type="entry name" value="T4SS_component"/>
</dbReference>
<dbReference type="EMBL" id="VKKU01000002">
    <property type="protein sequence ID" value="TSB01816.1"/>
    <property type="molecule type" value="Genomic_DNA"/>
</dbReference>
<dbReference type="PANTHER" id="PTHR30121:SF12">
    <property type="entry name" value="TYPE IV SECRETION SYSTEM PROTEIN CAGE"/>
    <property type="match status" value="1"/>
</dbReference>
<name>A0A553WAW0_9SPHN</name>